<comment type="caution">
    <text evidence="2">The sequence shown here is derived from an EMBL/GenBank/DDBJ whole genome shotgun (WGS) entry which is preliminary data.</text>
</comment>
<sequence>MSGQNYYQLDNTGERTQNNNPYQQSEQAQNAWDQQAGHAPPSMQQSTSQDHSPQQGHAQQSYNAPPGPPPGQAPRRSDTFEETAFVPADEQGEQREALEQFEMSKGQQSQEDHDMETLQREFPGIDGSLIAALYGDSKSLSGTREMLGELGQS</sequence>
<name>A0AAV9JQZ1_9PEZI</name>
<reference evidence="2 3" key="1">
    <citation type="submission" date="2021-11" db="EMBL/GenBank/DDBJ databases">
        <title>Black yeast isolated from Biological Soil Crust.</title>
        <authorList>
            <person name="Kurbessoian T."/>
        </authorList>
    </citation>
    <scope>NUCLEOTIDE SEQUENCE [LARGE SCALE GENOMIC DNA]</scope>
    <source>
        <strain evidence="2 3">CCFEE 5522</strain>
    </source>
</reference>
<keyword evidence="3" id="KW-1185">Reference proteome</keyword>
<evidence type="ECO:0000313" key="2">
    <source>
        <dbReference type="EMBL" id="KAK4548054.1"/>
    </source>
</evidence>
<dbReference type="AlphaFoldDB" id="A0AAV9JQZ1"/>
<evidence type="ECO:0008006" key="4">
    <source>
        <dbReference type="Google" id="ProtNLM"/>
    </source>
</evidence>
<protein>
    <recommendedName>
        <fullName evidence="4">CUE domain-containing protein</fullName>
    </recommendedName>
</protein>
<feature type="compositionally biased region" description="Polar residues" evidence="1">
    <location>
        <begin position="1"/>
        <end position="33"/>
    </location>
</feature>
<dbReference type="Proteomes" id="UP001324427">
    <property type="component" value="Unassembled WGS sequence"/>
</dbReference>
<evidence type="ECO:0000313" key="3">
    <source>
        <dbReference type="Proteomes" id="UP001324427"/>
    </source>
</evidence>
<feature type="region of interest" description="Disordered" evidence="1">
    <location>
        <begin position="1"/>
        <end position="114"/>
    </location>
</feature>
<organism evidence="2 3">
    <name type="scientific">Oleoguttula mirabilis</name>
    <dbReference type="NCBI Taxonomy" id="1507867"/>
    <lineage>
        <taxon>Eukaryota</taxon>
        <taxon>Fungi</taxon>
        <taxon>Dikarya</taxon>
        <taxon>Ascomycota</taxon>
        <taxon>Pezizomycotina</taxon>
        <taxon>Dothideomycetes</taxon>
        <taxon>Dothideomycetidae</taxon>
        <taxon>Mycosphaerellales</taxon>
        <taxon>Teratosphaeriaceae</taxon>
        <taxon>Oleoguttula</taxon>
    </lineage>
</organism>
<gene>
    <name evidence="2" type="ORF">LTR36_010774</name>
</gene>
<feature type="compositionally biased region" description="Polar residues" evidence="1">
    <location>
        <begin position="42"/>
        <end position="63"/>
    </location>
</feature>
<dbReference type="EMBL" id="JAVFHQ010000009">
    <property type="protein sequence ID" value="KAK4548054.1"/>
    <property type="molecule type" value="Genomic_DNA"/>
</dbReference>
<proteinExistence type="predicted"/>
<accession>A0AAV9JQZ1</accession>
<evidence type="ECO:0000256" key="1">
    <source>
        <dbReference type="SAM" id="MobiDB-lite"/>
    </source>
</evidence>